<evidence type="ECO:0000313" key="1">
    <source>
        <dbReference type="EMBL" id="GBH11909.1"/>
    </source>
</evidence>
<dbReference type="GO" id="GO:0008233">
    <property type="term" value="F:peptidase activity"/>
    <property type="evidence" value="ECO:0007669"/>
    <property type="project" value="UniProtKB-KW"/>
</dbReference>
<evidence type="ECO:0000313" key="2">
    <source>
        <dbReference type="Proteomes" id="UP000247480"/>
    </source>
</evidence>
<name>A0A2V0QFV8_PSESF</name>
<dbReference type="AlphaFoldDB" id="A0A2V0QFV8"/>
<dbReference type="EMBL" id="BGJZ01000284">
    <property type="protein sequence ID" value="GBH11909.1"/>
    <property type="molecule type" value="Genomic_DNA"/>
</dbReference>
<accession>A0A2V0QFV8</accession>
<protein>
    <submittedName>
        <fullName evidence="1">ATP-dependent Clp protease ATP-binding subunit ClpA</fullName>
    </submittedName>
</protein>
<keyword evidence="1" id="KW-0547">Nucleotide-binding</keyword>
<comment type="caution">
    <text evidence="1">The sequence shown here is derived from an EMBL/GenBank/DDBJ whole genome shotgun (WGS) entry which is preliminary data.</text>
</comment>
<gene>
    <name evidence="1" type="ORF">KPSA1_05367</name>
</gene>
<dbReference type="GO" id="GO:0006508">
    <property type="term" value="P:proteolysis"/>
    <property type="evidence" value="ECO:0007669"/>
    <property type="project" value="UniProtKB-KW"/>
</dbReference>
<keyword evidence="1" id="KW-0378">Hydrolase</keyword>
<dbReference type="GO" id="GO:0005524">
    <property type="term" value="F:ATP binding"/>
    <property type="evidence" value="ECO:0007669"/>
    <property type="project" value="UniProtKB-KW"/>
</dbReference>
<reference evidence="1 2" key="1">
    <citation type="submission" date="2018-04" db="EMBL/GenBank/DDBJ databases">
        <title>Draft genome sequence of Pseudomonas syringae pv. actinidiae biovar 1 strains isolated from kiwifruit in Kagawa prefecture.</title>
        <authorList>
            <person name="Tabuchi M."/>
            <person name="Saito M."/>
            <person name="Fujiwara S."/>
            <person name="Sasa N."/>
            <person name="Akimitsu K."/>
            <person name="Gomi K."/>
            <person name="Konishi-Sugita S."/>
            <person name="Hamano K."/>
            <person name="Kataoka I."/>
        </authorList>
    </citation>
    <scope>NUCLEOTIDE SEQUENCE [LARGE SCALE GENOMIC DNA]</scope>
    <source>
        <strain evidence="1 2">MAFF212206</strain>
    </source>
</reference>
<proteinExistence type="predicted"/>
<keyword evidence="1" id="KW-0645">Protease</keyword>
<sequence>MVEQLAFNQLVVGSNPTRPTISKIWKAHENEDFRIFFCFADCAVWIAALSLLHRVAAVTFKAYGKFFETEVSRLRRSVVLKSGDGLCRMAELDIGLNVFSEAWLVLLCAVAWRPPPSVSGRYRICEAVMPQRFKVSRLAEKQPVLCKASAMLVQVQEGAAPDR</sequence>
<dbReference type="AntiFam" id="ANF00010">
    <property type="entry name" value="tRNA translation"/>
</dbReference>
<organism evidence="1 2">
    <name type="scientific">Pseudomonas syringae pv. actinidiae</name>
    <dbReference type="NCBI Taxonomy" id="103796"/>
    <lineage>
        <taxon>Bacteria</taxon>
        <taxon>Pseudomonadati</taxon>
        <taxon>Pseudomonadota</taxon>
        <taxon>Gammaproteobacteria</taxon>
        <taxon>Pseudomonadales</taxon>
        <taxon>Pseudomonadaceae</taxon>
        <taxon>Pseudomonas</taxon>
        <taxon>Pseudomonas syringae</taxon>
    </lineage>
</organism>
<keyword evidence="1" id="KW-0067">ATP-binding</keyword>
<dbReference type="Proteomes" id="UP000247480">
    <property type="component" value="Unassembled WGS sequence"/>
</dbReference>